<feature type="coiled-coil region" evidence="1">
    <location>
        <begin position="47"/>
        <end position="74"/>
    </location>
</feature>
<reference evidence="2 3" key="1">
    <citation type="submission" date="2018-06" db="EMBL/GenBank/DDBJ databases">
        <title>Comparative genomics reveals the genomic features of Rhizophagus irregularis, R. cerebriforme, R. diaphanum and Gigaspora rosea, and their symbiotic lifestyle signature.</title>
        <authorList>
            <person name="Morin E."/>
            <person name="San Clemente H."/>
            <person name="Chen E.C.H."/>
            <person name="De La Providencia I."/>
            <person name="Hainaut M."/>
            <person name="Kuo A."/>
            <person name="Kohler A."/>
            <person name="Murat C."/>
            <person name="Tang N."/>
            <person name="Roy S."/>
            <person name="Loubradou J."/>
            <person name="Henrissat B."/>
            <person name="Grigoriev I.V."/>
            <person name="Corradi N."/>
            <person name="Roux C."/>
            <person name="Martin F.M."/>
        </authorList>
    </citation>
    <scope>NUCLEOTIDE SEQUENCE [LARGE SCALE GENOMIC DNA]</scope>
    <source>
        <strain evidence="2 3">DAOM 194757</strain>
    </source>
</reference>
<evidence type="ECO:0000256" key="1">
    <source>
        <dbReference type="SAM" id="Coils"/>
    </source>
</evidence>
<dbReference type="EMBL" id="QKWP01001801">
    <property type="protein sequence ID" value="RIB06509.1"/>
    <property type="molecule type" value="Genomic_DNA"/>
</dbReference>
<organism evidence="2 3">
    <name type="scientific">Gigaspora rosea</name>
    <dbReference type="NCBI Taxonomy" id="44941"/>
    <lineage>
        <taxon>Eukaryota</taxon>
        <taxon>Fungi</taxon>
        <taxon>Fungi incertae sedis</taxon>
        <taxon>Mucoromycota</taxon>
        <taxon>Glomeromycotina</taxon>
        <taxon>Glomeromycetes</taxon>
        <taxon>Diversisporales</taxon>
        <taxon>Gigasporaceae</taxon>
        <taxon>Gigaspora</taxon>
    </lineage>
</organism>
<accession>A0A397UCN0</accession>
<dbReference type="AlphaFoldDB" id="A0A397UCN0"/>
<proteinExistence type="predicted"/>
<evidence type="ECO:0000313" key="2">
    <source>
        <dbReference type="EMBL" id="RIB06509.1"/>
    </source>
</evidence>
<protein>
    <submittedName>
        <fullName evidence="2">Uncharacterized protein</fullName>
    </submittedName>
</protein>
<keyword evidence="3" id="KW-1185">Reference proteome</keyword>
<gene>
    <name evidence="2" type="ORF">C2G38_2216878</name>
</gene>
<name>A0A397UCN0_9GLOM</name>
<sequence>MSSSHSKKIADKRKFFGSLVARTYVPSDSPQRTEVQSPVNTPELRLLLQILQLLNELSDKIDRIERKVFEMDDRISEGLDTSQETAFIKHSVKEIAKSLIESNIYPTKTELRQATAEYLEDNEPDFWAGIKSKNWNT</sequence>
<dbReference type="OrthoDB" id="2408226at2759"/>
<dbReference type="Proteomes" id="UP000266673">
    <property type="component" value="Unassembled WGS sequence"/>
</dbReference>
<evidence type="ECO:0000313" key="3">
    <source>
        <dbReference type="Proteomes" id="UP000266673"/>
    </source>
</evidence>
<keyword evidence="1" id="KW-0175">Coiled coil</keyword>
<comment type="caution">
    <text evidence="2">The sequence shown here is derived from an EMBL/GenBank/DDBJ whole genome shotgun (WGS) entry which is preliminary data.</text>
</comment>